<evidence type="ECO:0000313" key="2">
    <source>
        <dbReference type="Proteomes" id="UP000186601"/>
    </source>
</evidence>
<dbReference type="Proteomes" id="UP000186601">
    <property type="component" value="Unassembled WGS sequence"/>
</dbReference>
<protein>
    <recommendedName>
        <fullName evidence="3">F-box domain-containing protein</fullName>
    </recommendedName>
</protein>
<organism evidence="1 2">
    <name type="scientific">Hermanssonia centrifuga</name>
    <dbReference type="NCBI Taxonomy" id="98765"/>
    <lineage>
        <taxon>Eukaryota</taxon>
        <taxon>Fungi</taxon>
        <taxon>Dikarya</taxon>
        <taxon>Basidiomycota</taxon>
        <taxon>Agaricomycotina</taxon>
        <taxon>Agaricomycetes</taxon>
        <taxon>Polyporales</taxon>
        <taxon>Meruliaceae</taxon>
        <taxon>Hermanssonia</taxon>
    </lineage>
</organism>
<dbReference type="Gene3D" id="3.80.10.10">
    <property type="entry name" value="Ribonuclease Inhibitor"/>
    <property type="match status" value="1"/>
</dbReference>
<keyword evidence="2" id="KW-1185">Reference proteome</keyword>
<accession>A0A2R6NJ21</accession>
<dbReference type="InterPro" id="IPR032675">
    <property type="entry name" value="LRR_dom_sf"/>
</dbReference>
<dbReference type="OrthoDB" id="2736594at2759"/>
<evidence type="ECO:0008006" key="3">
    <source>
        <dbReference type="Google" id="ProtNLM"/>
    </source>
</evidence>
<name>A0A2R6NJ21_9APHY</name>
<sequence length="720" mass="80534">MSDASARFPQELFDNIIDLVYPNGQTLSSFSLVSRSWLERSRRRKFASIYIKGVREDLRPFLRFISANNNKSLQHPPVSEYIKHVRVEDRGQDGEIIDTNMLRSMVSLLPNLRDIAFLGIALEYVAPKVDGTRDGSTFRPAHLNSLDLFAIKTVSRSPLDIVASLCPFASIKDLRIGTLFNTESLPQDPTVISTHPSLSTDQAHFPSKLQVSSIRSDSHHTPFILALIARTASVETINEVDVDCWTRLQIDALGSFLGIVGVRVKKITLHINKFFESSRATTTTMPDAAARIPQELFDDIIDSISSKHDLSSCSLVSRSWLARSRRNLFARVKLTDEGVHNQFHSFLAFLPLENNDSLLGPPVSAYVKRICVENRAPLPGARERIDTDRLRALLSLLPNLRDLELSHIILHWVPPAISDAKRWPTFRPTHLDSLTLLGTTTVSQTSLEVVASLCLFSSIKVLYIEPFVDIEGFEGRYSHPQDSTAQSTHPLLSVEKSYFPSKLRVSSIKIPYCCHTPFLLALIAETASVDTITDIDVACRSSDQIRALGSFLGVVGQRIKKITVDIIVLSYRNTLNSDLGRAFNLSACTTLTDLTLRMILSPHLNDTNTAAFTAAATLLSVISTTLETVILEIQLGGITLFWSDQDDSDYLRRVRESAASEFTHVQSVIKQREGVRKLCIRWGHMPHEKLETRLIEEMDLFARQQLSELDANGILCFESV</sequence>
<dbReference type="AlphaFoldDB" id="A0A2R6NJ21"/>
<evidence type="ECO:0000313" key="1">
    <source>
        <dbReference type="EMBL" id="PSR72366.1"/>
    </source>
</evidence>
<gene>
    <name evidence="1" type="ORF">PHLCEN_2v11772</name>
</gene>
<proteinExistence type="predicted"/>
<comment type="caution">
    <text evidence="1">The sequence shown here is derived from an EMBL/GenBank/DDBJ whole genome shotgun (WGS) entry which is preliminary data.</text>
</comment>
<dbReference type="EMBL" id="MLYV02001193">
    <property type="protein sequence ID" value="PSR72366.1"/>
    <property type="molecule type" value="Genomic_DNA"/>
</dbReference>
<reference evidence="1 2" key="1">
    <citation type="submission" date="2018-02" db="EMBL/GenBank/DDBJ databases">
        <title>Genome sequence of the basidiomycete white-rot fungus Phlebia centrifuga.</title>
        <authorList>
            <person name="Granchi Z."/>
            <person name="Peng M."/>
            <person name="de Vries R.P."/>
            <person name="Hilden K."/>
            <person name="Makela M.R."/>
            <person name="Grigoriev I."/>
            <person name="Riley R."/>
        </authorList>
    </citation>
    <scope>NUCLEOTIDE SEQUENCE [LARGE SCALE GENOMIC DNA]</scope>
    <source>
        <strain evidence="1 2">FBCC195</strain>
    </source>
</reference>